<dbReference type="InterPro" id="IPR010237">
    <property type="entry name" value="Pyr-5-nucltdase"/>
</dbReference>
<keyword evidence="2" id="KW-1185">Reference proteome</keyword>
<dbReference type="SFLD" id="SFLDS00003">
    <property type="entry name" value="Haloacid_Dehalogenase"/>
    <property type="match status" value="1"/>
</dbReference>
<dbReference type="SFLD" id="SFLDG01132">
    <property type="entry name" value="C1.5.3:_5'-Nucleotidase_Like"/>
    <property type="match status" value="1"/>
</dbReference>
<dbReference type="InterPro" id="IPR052791">
    <property type="entry name" value="SSM1_domain"/>
</dbReference>
<name>A0A9P6H683_9AGAM</name>
<dbReference type="InterPro" id="IPR036412">
    <property type="entry name" value="HAD-like_sf"/>
</dbReference>
<comment type="caution">
    <text evidence="1">The sequence shown here is derived from an EMBL/GenBank/DDBJ whole genome shotgun (WGS) entry which is preliminary data.</text>
</comment>
<dbReference type="SUPFAM" id="SSF56784">
    <property type="entry name" value="HAD-like"/>
    <property type="match status" value="1"/>
</dbReference>
<dbReference type="PANTHER" id="PTHR47438:SF1">
    <property type="entry name" value="PHOSPHATE METABOLISM PROTEIN 8-RELATED"/>
    <property type="match status" value="1"/>
</dbReference>
<dbReference type="PANTHER" id="PTHR47438">
    <property type="entry name" value="PHOSPHATE METABOLISM PROTEIN 8-RELATED"/>
    <property type="match status" value="1"/>
</dbReference>
<sequence>MAEDIGKDDRAIVWFDIDNTLYSASTRISHAMGERIHKYFVHLGLSHEEAGELHHYYYKTYGLALRGLVKHHDVDPLDFNEKCDGSLPLEDMIQPDPIVRKLFQDIDRSKARVWALTNAYKPHAQRVLKILNVDDLVDGLVFCDYSDKDFSCKPEREFFDQALVKAGITDPSKCYFIDDSRINVDAARKLGWGHCIHFCERGMTATEGGIEVTIGHHGDLKEDAVATLDDLRTVWSELFLHG</sequence>
<gene>
    <name evidence="1" type="ORF">BJ322DRAFT_1084798</name>
</gene>
<dbReference type="GO" id="GO:0006206">
    <property type="term" value="P:pyrimidine nucleobase metabolic process"/>
    <property type="evidence" value="ECO:0007669"/>
    <property type="project" value="TreeGrafter"/>
</dbReference>
<dbReference type="SFLD" id="SFLDG01129">
    <property type="entry name" value="C1.5:_HAD__Beta-PGM__Phosphata"/>
    <property type="match status" value="1"/>
</dbReference>
<dbReference type="NCBIfam" id="TIGR01509">
    <property type="entry name" value="HAD-SF-IA-v3"/>
    <property type="match status" value="1"/>
</dbReference>
<dbReference type="Gene3D" id="3.40.50.1000">
    <property type="entry name" value="HAD superfamily/HAD-like"/>
    <property type="match status" value="1"/>
</dbReference>
<dbReference type="Gene3D" id="1.10.150.450">
    <property type="match status" value="1"/>
</dbReference>
<organism evidence="1 2">
    <name type="scientific">Thelephora terrestris</name>
    <dbReference type="NCBI Taxonomy" id="56493"/>
    <lineage>
        <taxon>Eukaryota</taxon>
        <taxon>Fungi</taxon>
        <taxon>Dikarya</taxon>
        <taxon>Basidiomycota</taxon>
        <taxon>Agaricomycotina</taxon>
        <taxon>Agaricomycetes</taxon>
        <taxon>Thelephorales</taxon>
        <taxon>Thelephoraceae</taxon>
        <taxon>Thelephora</taxon>
    </lineage>
</organism>
<proteinExistence type="predicted"/>
<dbReference type="Pfam" id="PF00702">
    <property type="entry name" value="Hydrolase"/>
    <property type="match status" value="1"/>
</dbReference>
<accession>A0A9P6H683</accession>
<dbReference type="AlphaFoldDB" id="A0A9P6H683"/>
<dbReference type="NCBIfam" id="TIGR01993">
    <property type="entry name" value="Pyr-5-nucltdase"/>
    <property type="match status" value="1"/>
</dbReference>
<dbReference type="EMBL" id="WIUZ02000017">
    <property type="protein sequence ID" value="KAF9780142.1"/>
    <property type="molecule type" value="Genomic_DNA"/>
</dbReference>
<dbReference type="GO" id="GO:0008252">
    <property type="term" value="F:nucleotidase activity"/>
    <property type="evidence" value="ECO:0007669"/>
    <property type="project" value="TreeGrafter"/>
</dbReference>
<protein>
    <submittedName>
        <fullName evidence="1">Pyrimidine 5-nucleotidase</fullName>
    </submittedName>
</protein>
<dbReference type="InterPro" id="IPR023214">
    <property type="entry name" value="HAD_sf"/>
</dbReference>
<dbReference type="OrthoDB" id="1065058at2759"/>
<evidence type="ECO:0000313" key="1">
    <source>
        <dbReference type="EMBL" id="KAF9780142.1"/>
    </source>
</evidence>
<dbReference type="InterPro" id="IPR006439">
    <property type="entry name" value="HAD-SF_hydro_IA"/>
</dbReference>
<reference evidence="1" key="1">
    <citation type="journal article" date="2020" name="Nat. Commun.">
        <title>Large-scale genome sequencing of mycorrhizal fungi provides insights into the early evolution of symbiotic traits.</title>
        <authorList>
            <person name="Miyauchi S."/>
            <person name="Kiss E."/>
            <person name="Kuo A."/>
            <person name="Drula E."/>
            <person name="Kohler A."/>
            <person name="Sanchez-Garcia M."/>
            <person name="Morin E."/>
            <person name="Andreopoulos B."/>
            <person name="Barry K.W."/>
            <person name="Bonito G."/>
            <person name="Buee M."/>
            <person name="Carver A."/>
            <person name="Chen C."/>
            <person name="Cichocki N."/>
            <person name="Clum A."/>
            <person name="Culley D."/>
            <person name="Crous P.W."/>
            <person name="Fauchery L."/>
            <person name="Girlanda M."/>
            <person name="Hayes R.D."/>
            <person name="Keri Z."/>
            <person name="LaButti K."/>
            <person name="Lipzen A."/>
            <person name="Lombard V."/>
            <person name="Magnuson J."/>
            <person name="Maillard F."/>
            <person name="Murat C."/>
            <person name="Nolan M."/>
            <person name="Ohm R.A."/>
            <person name="Pangilinan J."/>
            <person name="Pereira M.F."/>
            <person name="Perotto S."/>
            <person name="Peter M."/>
            <person name="Pfister S."/>
            <person name="Riley R."/>
            <person name="Sitrit Y."/>
            <person name="Stielow J.B."/>
            <person name="Szollosi G."/>
            <person name="Zifcakova L."/>
            <person name="Stursova M."/>
            <person name="Spatafora J.W."/>
            <person name="Tedersoo L."/>
            <person name="Vaario L.M."/>
            <person name="Yamada A."/>
            <person name="Yan M."/>
            <person name="Wang P."/>
            <person name="Xu J."/>
            <person name="Bruns T."/>
            <person name="Baldrian P."/>
            <person name="Vilgalys R."/>
            <person name="Dunand C."/>
            <person name="Henrissat B."/>
            <person name="Grigoriev I.V."/>
            <person name="Hibbett D."/>
            <person name="Nagy L.G."/>
            <person name="Martin F.M."/>
        </authorList>
    </citation>
    <scope>NUCLEOTIDE SEQUENCE</scope>
    <source>
        <strain evidence="1">UH-Tt-Lm1</strain>
    </source>
</reference>
<evidence type="ECO:0000313" key="2">
    <source>
        <dbReference type="Proteomes" id="UP000736335"/>
    </source>
</evidence>
<reference evidence="1" key="2">
    <citation type="submission" date="2020-11" db="EMBL/GenBank/DDBJ databases">
        <authorList>
            <consortium name="DOE Joint Genome Institute"/>
            <person name="Kuo A."/>
            <person name="Miyauchi S."/>
            <person name="Kiss E."/>
            <person name="Drula E."/>
            <person name="Kohler A."/>
            <person name="Sanchez-Garcia M."/>
            <person name="Andreopoulos B."/>
            <person name="Barry K.W."/>
            <person name="Bonito G."/>
            <person name="Buee M."/>
            <person name="Carver A."/>
            <person name="Chen C."/>
            <person name="Cichocki N."/>
            <person name="Clum A."/>
            <person name="Culley D."/>
            <person name="Crous P.W."/>
            <person name="Fauchery L."/>
            <person name="Girlanda M."/>
            <person name="Hayes R."/>
            <person name="Keri Z."/>
            <person name="Labutti K."/>
            <person name="Lipzen A."/>
            <person name="Lombard V."/>
            <person name="Magnuson J."/>
            <person name="Maillard F."/>
            <person name="Morin E."/>
            <person name="Murat C."/>
            <person name="Nolan M."/>
            <person name="Ohm R."/>
            <person name="Pangilinan J."/>
            <person name="Pereira M."/>
            <person name="Perotto S."/>
            <person name="Peter M."/>
            <person name="Riley R."/>
            <person name="Sitrit Y."/>
            <person name="Stielow B."/>
            <person name="Szollosi G."/>
            <person name="Zifcakova L."/>
            <person name="Stursova M."/>
            <person name="Spatafora J.W."/>
            <person name="Tedersoo L."/>
            <person name="Vaario L.-M."/>
            <person name="Yamada A."/>
            <person name="Yan M."/>
            <person name="Wang P."/>
            <person name="Xu J."/>
            <person name="Bruns T."/>
            <person name="Baldrian P."/>
            <person name="Vilgalys R."/>
            <person name="Henrissat B."/>
            <person name="Grigoriev I.V."/>
            <person name="Hibbett D."/>
            <person name="Nagy L.G."/>
            <person name="Martin F.M."/>
        </authorList>
    </citation>
    <scope>NUCLEOTIDE SEQUENCE</scope>
    <source>
        <strain evidence="1">UH-Tt-Lm1</strain>
    </source>
</reference>
<dbReference type="Proteomes" id="UP000736335">
    <property type="component" value="Unassembled WGS sequence"/>
</dbReference>
<dbReference type="GO" id="GO:0009166">
    <property type="term" value="P:nucleotide catabolic process"/>
    <property type="evidence" value="ECO:0007669"/>
    <property type="project" value="TreeGrafter"/>
</dbReference>